<dbReference type="EMBL" id="LWCA01000177">
    <property type="protein sequence ID" value="OAF70200.1"/>
    <property type="molecule type" value="Genomic_DNA"/>
</dbReference>
<dbReference type="Pfam" id="PF00069">
    <property type="entry name" value="Pkinase"/>
    <property type="match status" value="1"/>
</dbReference>
<feature type="coiled-coil region" evidence="9">
    <location>
        <begin position="526"/>
        <end position="586"/>
    </location>
</feature>
<dbReference type="GO" id="GO:0005737">
    <property type="term" value="C:cytoplasm"/>
    <property type="evidence" value="ECO:0007669"/>
    <property type="project" value="TreeGrafter"/>
</dbReference>
<dbReference type="GO" id="GO:0005524">
    <property type="term" value="F:ATP binding"/>
    <property type="evidence" value="ECO:0007669"/>
    <property type="project" value="UniProtKB-KW"/>
</dbReference>
<evidence type="ECO:0000256" key="1">
    <source>
        <dbReference type="ARBA" id="ARBA00012513"/>
    </source>
</evidence>
<evidence type="ECO:0000259" key="11">
    <source>
        <dbReference type="PROSITE" id="PS50011"/>
    </source>
</evidence>
<comment type="catalytic activity">
    <reaction evidence="7">
        <text>L-threonyl-[protein] + ATP = O-phospho-L-threonyl-[protein] + ADP + H(+)</text>
        <dbReference type="Rhea" id="RHEA:46608"/>
        <dbReference type="Rhea" id="RHEA-COMP:11060"/>
        <dbReference type="Rhea" id="RHEA-COMP:11605"/>
        <dbReference type="ChEBI" id="CHEBI:15378"/>
        <dbReference type="ChEBI" id="CHEBI:30013"/>
        <dbReference type="ChEBI" id="CHEBI:30616"/>
        <dbReference type="ChEBI" id="CHEBI:61977"/>
        <dbReference type="ChEBI" id="CHEBI:456216"/>
        <dbReference type="EC" id="2.7.11.1"/>
    </reaction>
</comment>
<keyword evidence="4" id="KW-0547">Nucleotide-binding</keyword>
<evidence type="ECO:0000313" key="13">
    <source>
        <dbReference type="Proteomes" id="UP000078046"/>
    </source>
</evidence>
<comment type="caution">
    <text evidence="12">The sequence shown here is derived from an EMBL/GenBank/DDBJ whole genome shotgun (WGS) entry which is preliminary data.</text>
</comment>
<evidence type="ECO:0000256" key="9">
    <source>
        <dbReference type="SAM" id="Coils"/>
    </source>
</evidence>
<evidence type="ECO:0000256" key="5">
    <source>
        <dbReference type="ARBA" id="ARBA00022777"/>
    </source>
</evidence>
<evidence type="ECO:0000256" key="8">
    <source>
        <dbReference type="ARBA" id="ARBA00048679"/>
    </source>
</evidence>
<dbReference type="GO" id="GO:0004674">
    <property type="term" value="F:protein serine/threonine kinase activity"/>
    <property type="evidence" value="ECO:0007669"/>
    <property type="project" value="UniProtKB-KW"/>
</dbReference>
<dbReference type="EC" id="2.7.11.1" evidence="1"/>
<keyword evidence="3" id="KW-0808">Transferase</keyword>
<evidence type="ECO:0000256" key="3">
    <source>
        <dbReference type="ARBA" id="ARBA00022679"/>
    </source>
</evidence>
<dbReference type="PANTHER" id="PTHR47167">
    <property type="entry name" value="SERINE/THREONINE-PROTEIN KINASE TAO1-LIKE PROTEIN"/>
    <property type="match status" value="1"/>
</dbReference>
<evidence type="ECO:0000256" key="2">
    <source>
        <dbReference type="ARBA" id="ARBA00022527"/>
    </source>
</evidence>
<keyword evidence="9" id="KW-0175">Coiled coil</keyword>
<reference evidence="12 13" key="1">
    <citation type="submission" date="2016-04" db="EMBL/GenBank/DDBJ databases">
        <title>The genome of Intoshia linei affirms orthonectids as highly simplified spiralians.</title>
        <authorList>
            <person name="Mikhailov K.V."/>
            <person name="Slusarev G.S."/>
            <person name="Nikitin M.A."/>
            <person name="Logacheva M.D."/>
            <person name="Penin A."/>
            <person name="Aleoshin V."/>
            <person name="Panchin Y.V."/>
        </authorList>
    </citation>
    <scope>NUCLEOTIDE SEQUENCE [LARGE SCALE GENOMIC DNA]</scope>
    <source>
        <strain evidence="12">Intl2013</strain>
        <tissue evidence="12">Whole animal</tissue>
    </source>
</reference>
<feature type="domain" description="Protein kinase" evidence="11">
    <location>
        <begin position="100"/>
        <end position="363"/>
    </location>
</feature>
<evidence type="ECO:0000256" key="4">
    <source>
        <dbReference type="ARBA" id="ARBA00022741"/>
    </source>
</evidence>
<dbReference type="Proteomes" id="UP000078046">
    <property type="component" value="Unassembled WGS sequence"/>
</dbReference>
<dbReference type="InterPro" id="IPR051234">
    <property type="entry name" value="TAO_STE20_kinase"/>
</dbReference>
<dbReference type="InterPro" id="IPR000719">
    <property type="entry name" value="Prot_kinase_dom"/>
</dbReference>
<dbReference type="PROSITE" id="PS50011">
    <property type="entry name" value="PROTEIN_KINASE_DOM"/>
    <property type="match status" value="1"/>
</dbReference>
<evidence type="ECO:0000256" key="7">
    <source>
        <dbReference type="ARBA" id="ARBA00047899"/>
    </source>
</evidence>
<organism evidence="12 13">
    <name type="scientific">Intoshia linei</name>
    <dbReference type="NCBI Taxonomy" id="1819745"/>
    <lineage>
        <taxon>Eukaryota</taxon>
        <taxon>Metazoa</taxon>
        <taxon>Spiralia</taxon>
        <taxon>Lophotrochozoa</taxon>
        <taxon>Mesozoa</taxon>
        <taxon>Orthonectida</taxon>
        <taxon>Rhopaluridae</taxon>
        <taxon>Intoshia</taxon>
    </lineage>
</organism>
<keyword evidence="6" id="KW-0067">ATP-binding</keyword>
<evidence type="ECO:0000256" key="6">
    <source>
        <dbReference type="ARBA" id="ARBA00022840"/>
    </source>
</evidence>
<dbReference type="PANTHER" id="PTHR47167:SF4">
    <property type="entry name" value="SERINE_THREONINE-PROTEIN KINASE TAO"/>
    <property type="match status" value="1"/>
</dbReference>
<evidence type="ECO:0000256" key="10">
    <source>
        <dbReference type="SAM" id="MobiDB-lite"/>
    </source>
</evidence>
<dbReference type="SMART" id="SM00220">
    <property type="entry name" value="S_TKc"/>
    <property type="match status" value="1"/>
</dbReference>
<comment type="catalytic activity">
    <reaction evidence="8">
        <text>L-seryl-[protein] + ATP = O-phospho-L-seryl-[protein] + ADP + H(+)</text>
        <dbReference type="Rhea" id="RHEA:17989"/>
        <dbReference type="Rhea" id="RHEA-COMP:9863"/>
        <dbReference type="Rhea" id="RHEA-COMP:11604"/>
        <dbReference type="ChEBI" id="CHEBI:15378"/>
        <dbReference type="ChEBI" id="CHEBI:29999"/>
        <dbReference type="ChEBI" id="CHEBI:30616"/>
        <dbReference type="ChEBI" id="CHEBI:83421"/>
        <dbReference type="ChEBI" id="CHEBI:456216"/>
        <dbReference type="EC" id="2.7.11.1"/>
    </reaction>
</comment>
<name>A0A177B7U3_9BILA</name>
<evidence type="ECO:0000313" key="12">
    <source>
        <dbReference type="EMBL" id="OAF70200.1"/>
    </source>
</evidence>
<dbReference type="SUPFAM" id="SSF56112">
    <property type="entry name" value="Protein kinase-like (PK-like)"/>
    <property type="match status" value="1"/>
</dbReference>
<dbReference type="FunFam" id="1.10.510.10:FF:000877">
    <property type="entry name" value="TAO kinase 2"/>
    <property type="match status" value="1"/>
</dbReference>
<keyword evidence="2" id="KW-0723">Serine/threonine-protein kinase</keyword>
<keyword evidence="5 12" id="KW-0418">Kinase</keyword>
<sequence length="954" mass="112264">MDNLFQDDVDDDFDEFSGIESHEEYISEHMTETDESISYKNCKFTGKDGESEWYDFKESQKAFDLLEKKLTNKKELAVFFIYSKNRKYCIVQSQEELSMRMYLRELGKSLCHNYVILRSQSLNNLIKLLPVQKRRKCYLCNYNAKRTFQQLNDCIRELKVLCELNHQNIVEYFESYFVKSTVWIIMEYCVGSVMDIVEVIKRTFTENEISAIVKFTLLGLIYLHSEDAIHRDIKAGNILLTCEGLIKIADFGSASLVCPANSFVGTPYWMSPEIILAMDEGQYDQRTDVWSLGITCIELAQRMPPYFNLHAMSALYYIAQKDPPKLENKEKWSQNFISFVAECLVFNYKNRKYSEELVRHNFISQCDQRKIIQDIINNAMNIVNEIEETSSRRIANLKLYKKEMSDSISGSTIVDSSPNIRCSDSNDSIKNENVRGDNISSSSDQSKYENVSVFDESGFLIESDIALSKDMQEIADNADLLKNELNLVGQDKNNNESKNKYLSLKKFSKEMRSNAFDLSNINKNQLNMYKKVRKQHRKETDQIEKKFQDEKSSLIQIYNRENENLIQKMNKEMIKLKSKNEETLNDYLKSNTIELKKFHKKLKYGTGKELKNFEEMKRKEYKYELAMITSTLQKERKSIRKTKEKDLKIEFNSQKVRQYSIRCKSQKIKNMSVYRRHERTLLVFYFKKQEELLFECHKLKPTLVAEIDEFRIQHEKLLKENLCNHIMQMNERKVKLNTNLQKIEMESQLQYNTDRMNNLRRLHVKTIKENHRNNKKNEIKTKKIFTAKNNTILKNYKSDKSKLKSNNASPCELKSLRDDYEITLANFKKEFDEALINANVDITNTLELEKIDLLSSLESELSGLVKYQNNYTQTLLKNNDHDLLQCVSSSNNNLMSIENQIKENLKIMHHEFQEEIDNLRKFHADEIAKFDDLTISNINVLENDLCDQSTFSET</sequence>
<feature type="region of interest" description="Disordered" evidence="10">
    <location>
        <begin position="421"/>
        <end position="446"/>
    </location>
</feature>
<proteinExistence type="predicted"/>
<dbReference type="AlphaFoldDB" id="A0A177B7U3"/>
<dbReference type="Gene3D" id="1.10.510.10">
    <property type="entry name" value="Transferase(Phosphotransferase) domain 1"/>
    <property type="match status" value="1"/>
</dbReference>
<protein>
    <recommendedName>
        <fullName evidence="1">non-specific serine/threonine protein kinase</fullName>
        <ecNumber evidence="1">2.7.11.1</ecNumber>
    </recommendedName>
</protein>
<dbReference type="OrthoDB" id="10016527at2759"/>
<keyword evidence="13" id="KW-1185">Reference proteome</keyword>
<dbReference type="InterPro" id="IPR011009">
    <property type="entry name" value="Kinase-like_dom_sf"/>
</dbReference>
<accession>A0A177B7U3</accession>
<gene>
    <name evidence="12" type="ORF">A3Q56_02068</name>
</gene>